<organism evidence="11 12">
    <name type="scientific">Buchnera aphidicola</name>
    <name type="common">Therioaphis trifolii</name>
    <dbReference type="NCBI Taxonomy" id="1241884"/>
    <lineage>
        <taxon>Bacteria</taxon>
        <taxon>Pseudomonadati</taxon>
        <taxon>Pseudomonadota</taxon>
        <taxon>Gammaproteobacteria</taxon>
        <taxon>Enterobacterales</taxon>
        <taxon>Erwiniaceae</taxon>
        <taxon>Buchnera</taxon>
    </lineage>
</organism>
<comment type="similarity">
    <text evidence="3">Belongs to the RNR ribonuclease family. RNase II subfamily.</text>
</comment>
<dbReference type="PANTHER" id="PTHR23355:SF37">
    <property type="entry name" value="EXORIBONUCLEASE 2"/>
    <property type="match status" value="1"/>
</dbReference>
<comment type="subcellular location">
    <subcellularLocation>
        <location evidence="2">Cytoplasm</location>
    </subcellularLocation>
</comment>
<dbReference type="SMART" id="SM00955">
    <property type="entry name" value="RNB"/>
    <property type="match status" value="1"/>
</dbReference>
<dbReference type="SUPFAM" id="SSF50249">
    <property type="entry name" value="Nucleic acid-binding proteins"/>
    <property type="match status" value="4"/>
</dbReference>
<dbReference type="AlphaFoldDB" id="A0A4D6YM46"/>
<dbReference type="EC" id="3.1.13.1" evidence="9"/>
<protein>
    <recommendedName>
        <fullName evidence="9">Exoribonuclease II</fullName>
        <ecNumber evidence="9">3.1.13.1</ecNumber>
    </recommendedName>
</protein>
<gene>
    <name evidence="11" type="ORF">D9V81_00935</name>
</gene>
<dbReference type="PROSITE" id="PS01175">
    <property type="entry name" value="RIBONUCLEASE_II"/>
    <property type="match status" value="1"/>
</dbReference>
<dbReference type="Gene3D" id="2.40.50.140">
    <property type="entry name" value="Nucleic acid-binding proteins"/>
    <property type="match status" value="2"/>
</dbReference>
<dbReference type="OrthoDB" id="9764149at2"/>
<evidence type="ECO:0000256" key="7">
    <source>
        <dbReference type="ARBA" id="ARBA00022839"/>
    </source>
</evidence>
<evidence type="ECO:0000256" key="5">
    <source>
        <dbReference type="ARBA" id="ARBA00022722"/>
    </source>
</evidence>
<dbReference type="InterPro" id="IPR050180">
    <property type="entry name" value="RNR_Ribonuclease"/>
</dbReference>
<dbReference type="RefSeq" id="WP_158349445.1">
    <property type="nucleotide sequence ID" value="NZ_CP032996.1"/>
</dbReference>
<dbReference type="InterPro" id="IPR022966">
    <property type="entry name" value="RNase_II/R_CS"/>
</dbReference>
<dbReference type="GO" id="GO:0003723">
    <property type="term" value="F:RNA binding"/>
    <property type="evidence" value="ECO:0007669"/>
    <property type="project" value="UniProtKB-KW"/>
</dbReference>
<dbReference type="GO" id="GO:0006402">
    <property type="term" value="P:mRNA catabolic process"/>
    <property type="evidence" value="ECO:0007669"/>
    <property type="project" value="TreeGrafter"/>
</dbReference>
<dbReference type="Pfam" id="PF08206">
    <property type="entry name" value="OB_RNB"/>
    <property type="match status" value="1"/>
</dbReference>
<dbReference type="EMBL" id="CP032996">
    <property type="protein sequence ID" value="QCI27180.1"/>
    <property type="molecule type" value="Genomic_DNA"/>
</dbReference>
<evidence type="ECO:0000259" key="10">
    <source>
        <dbReference type="SMART" id="SM00955"/>
    </source>
</evidence>
<comment type="catalytic activity">
    <reaction evidence="1">
        <text>Exonucleolytic cleavage in the 3'- to 5'-direction to yield nucleoside 5'-phosphates.</text>
        <dbReference type="EC" id="3.1.13.1"/>
    </reaction>
</comment>
<keyword evidence="8" id="KW-0694">RNA-binding</keyword>
<evidence type="ECO:0000256" key="3">
    <source>
        <dbReference type="ARBA" id="ARBA00009925"/>
    </source>
</evidence>
<evidence type="ECO:0000256" key="6">
    <source>
        <dbReference type="ARBA" id="ARBA00022801"/>
    </source>
</evidence>
<keyword evidence="6 11" id="KW-0378">Hydrolase</keyword>
<evidence type="ECO:0000256" key="4">
    <source>
        <dbReference type="ARBA" id="ARBA00022490"/>
    </source>
</evidence>
<feature type="domain" description="RNB" evidence="10">
    <location>
        <begin position="190"/>
        <end position="518"/>
    </location>
</feature>
<evidence type="ECO:0000256" key="1">
    <source>
        <dbReference type="ARBA" id="ARBA00001849"/>
    </source>
</evidence>
<dbReference type="Proteomes" id="UP000298603">
    <property type="component" value="Chromosome"/>
</dbReference>
<dbReference type="NCBIfam" id="TIGR00358">
    <property type="entry name" value="3_prime_RNase"/>
    <property type="match status" value="1"/>
</dbReference>
<reference evidence="11 12" key="1">
    <citation type="submission" date="2018-10" db="EMBL/GenBank/DDBJ databases">
        <title>Comparative functional genomics of the obligate endosymbiont Buchnera aphidicola.</title>
        <authorList>
            <person name="Chong R.A."/>
        </authorList>
    </citation>
    <scope>NUCLEOTIDE SEQUENCE [LARGE SCALE GENOMIC DNA]</scope>
    <source>
        <strain evidence="11 12">Tma</strain>
    </source>
</reference>
<sequence length="647" mass="76223">MLQKKNFLLQLKNKLVLEDQKVIGIVEKHDNRFGFLKSKFKINYFIPSKYIKKVINGDKILVKICVKKNKKFAQPLILIKSFLDIFIGTIIKIGLKIFIQPHYPFLKELIICHFDNQNFGVIKKGDWFFAKLIQHKLDNYKDFNAKLIKFISSKNDNLLPWKVILTYYNVKVFFPKFNINNLNFNKNIFRKDLTDLTFITIDNDSTKDIDDAIFVEKIDNQNIKIIIAISDPTSYINPDSDLDIIASNRLFTNYLPGFDIPMLPKILSEDMFSLHPNLKKPVLACEVIIDQYGNISKKINFFLAFIKSYAKLNYNNVSNWINGIGIWKPDNNKIINQINLLYKLCNRRILWRKKNALIFKDTLEYKFHLSDNYDIIKISVEYRNIAHKMIEEAMIIANVSAANFLSKHLGFGIYNIHLGFNTVNAKHVSLILKKYDINIHYKKIITLMGFCELYRVLNSFSNNYINYRIRRYQSLGTISTIPKPHFALGFNQYLTWTSPIRKYSDMINHRLLKNIILGYPSKKPNNNIISKIINCKRRHQTIKKNITNWLYIKFFKKNNYFNKIFIANIFDILNSGIKARLLINGANIFIPITYMYHYNKNFICDRKNGILYFKDKILYRISDVIKVIILNINTHENIIIAKPYIKL</sequence>
<evidence type="ECO:0000313" key="11">
    <source>
        <dbReference type="EMBL" id="QCI27180.1"/>
    </source>
</evidence>
<dbReference type="Gene3D" id="2.40.50.640">
    <property type="match status" value="1"/>
</dbReference>
<evidence type="ECO:0000256" key="9">
    <source>
        <dbReference type="NCBIfam" id="TIGR02062"/>
    </source>
</evidence>
<evidence type="ECO:0000256" key="2">
    <source>
        <dbReference type="ARBA" id="ARBA00004496"/>
    </source>
</evidence>
<dbReference type="InterPro" id="IPR004476">
    <property type="entry name" value="RNase_II/RNase_R"/>
</dbReference>
<dbReference type="InterPro" id="IPR001900">
    <property type="entry name" value="RNase_II/R"/>
</dbReference>
<keyword evidence="4" id="KW-0963">Cytoplasm</keyword>
<keyword evidence="7" id="KW-0269">Exonuclease</keyword>
<keyword evidence="12" id="KW-1185">Reference proteome</keyword>
<name>A0A4D6YM46_9GAMM</name>
<dbReference type="GO" id="GO:0005829">
    <property type="term" value="C:cytosol"/>
    <property type="evidence" value="ECO:0007669"/>
    <property type="project" value="TreeGrafter"/>
</dbReference>
<evidence type="ECO:0000256" key="8">
    <source>
        <dbReference type="ARBA" id="ARBA00022884"/>
    </source>
</evidence>
<dbReference type="Pfam" id="PF00773">
    <property type="entry name" value="RNB"/>
    <property type="match status" value="1"/>
</dbReference>
<accession>A0A4D6YM46</accession>
<dbReference type="InterPro" id="IPR012340">
    <property type="entry name" value="NA-bd_OB-fold"/>
</dbReference>
<dbReference type="NCBIfam" id="NF003455">
    <property type="entry name" value="PRK05054.1"/>
    <property type="match status" value="1"/>
</dbReference>
<proteinExistence type="inferred from homology"/>
<dbReference type="GO" id="GO:0008859">
    <property type="term" value="F:exoribonuclease II activity"/>
    <property type="evidence" value="ECO:0007669"/>
    <property type="project" value="UniProtKB-UniRule"/>
</dbReference>
<evidence type="ECO:0000313" key="12">
    <source>
        <dbReference type="Proteomes" id="UP000298603"/>
    </source>
</evidence>
<dbReference type="InterPro" id="IPR013223">
    <property type="entry name" value="RNase_B_OB_dom"/>
</dbReference>
<dbReference type="PANTHER" id="PTHR23355">
    <property type="entry name" value="RIBONUCLEASE"/>
    <property type="match status" value="1"/>
</dbReference>
<keyword evidence="5" id="KW-0540">Nuclease</keyword>
<dbReference type="NCBIfam" id="TIGR02062">
    <property type="entry name" value="RNase_B"/>
    <property type="match status" value="1"/>
</dbReference>
<dbReference type="InterPro" id="IPR011804">
    <property type="entry name" value="RNase_II"/>
</dbReference>